<feature type="chain" id="PRO_5037712405" evidence="2">
    <location>
        <begin position="27"/>
        <end position="541"/>
    </location>
</feature>
<evidence type="ECO:0000256" key="1">
    <source>
        <dbReference type="SAM" id="MobiDB-lite"/>
    </source>
</evidence>
<keyword evidence="2" id="KW-0732">Signal</keyword>
<protein>
    <submittedName>
        <fullName evidence="4">Transmembrane protein</fullName>
    </submittedName>
</protein>
<evidence type="ECO:0000313" key="4">
    <source>
        <dbReference type="WBParaSite" id="PSU_v2.g4990.t1"/>
    </source>
</evidence>
<proteinExistence type="predicted"/>
<dbReference type="Proteomes" id="UP000887577">
    <property type="component" value="Unplaced"/>
</dbReference>
<sequence length="541" mass="60301">MHSLINFVPHFLGFILIFVLINLNNGDSKVPICTGINYNMSVISQTENTTVLIYSGGISLAPGDNIHTIVTITNHSIWSTDNTSYYQYAPIQYWDVEQGMVKCPTMNGTCNMNVFDGNGWYEIPLMLNGQELDADLTVFMNFDQGTVYNNDFGMMFDPNILPCSSMETFVIVGPAYNMIFYYCCNNFNYVTVPDEDMMCTEFQGNSTLTDISGNVLSSITANYHITPLGVRMNVVNAVLPADGTYDLNPNDDTNGCNGNAASPNCALFYPIEDPTLDYQVDMILYFGQGEDTTIGTTISGKITKRGQVILHDQNQPYTKANPCWHGNYLASQNKNQALNTLCCTKFEKPPSGTTCAEYQSITQVYQQGSNYQQQKHDDSSAKPYLQMKYQFNNTAFFVSILNFTNGISSNVQFESYSTDTFSQICKATTNSPTNSCTFKLSNTNQYDFKFRTSDMRDGFDIISVNEAQSQILNPSLIPANPCVTKYNYDDSQSFVAASQLCCIAEAGGPWPGSMKAGKTRQKSHNEKLTNKKTQTINKTFH</sequence>
<dbReference type="AlphaFoldDB" id="A0A914YZD4"/>
<organism evidence="3 4">
    <name type="scientific">Panagrolaimus superbus</name>
    <dbReference type="NCBI Taxonomy" id="310955"/>
    <lineage>
        <taxon>Eukaryota</taxon>
        <taxon>Metazoa</taxon>
        <taxon>Ecdysozoa</taxon>
        <taxon>Nematoda</taxon>
        <taxon>Chromadorea</taxon>
        <taxon>Rhabditida</taxon>
        <taxon>Tylenchina</taxon>
        <taxon>Panagrolaimomorpha</taxon>
        <taxon>Panagrolaimoidea</taxon>
        <taxon>Panagrolaimidae</taxon>
        <taxon>Panagrolaimus</taxon>
    </lineage>
</organism>
<evidence type="ECO:0000313" key="3">
    <source>
        <dbReference type="Proteomes" id="UP000887577"/>
    </source>
</evidence>
<feature type="signal peptide" evidence="2">
    <location>
        <begin position="1"/>
        <end position="26"/>
    </location>
</feature>
<name>A0A914YZD4_9BILA</name>
<feature type="region of interest" description="Disordered" evidence="1">
    <location>
        <begin position="513"/>
        <end position="541"/>
    </location>
</feature>
<evidence type="ECO:0000256" key="2">
    <source>
        <dbReference type="SAM" id="SignalP"/>
    </source>
</evidence>
<dbReference type="WBParaSite" id="PSU_v2.g4990.t1">
    <property type="protein sequence ID" value="PSU_v2.g4990.t1"/>
    <property type="gene ID" value="PSU_v2.g4990"/>
</dbReference>
<feature type="compositionally biased region" description="Polar residues" evidence="1">
    <location>
        <begin position="531"/>
        <end position="541"/>
    </location>
</feature>
<keyword evidence="3" id="KW-1185">Reference proteome</keyword>
<accession>A0A914YZD4</accession>
<reference evidence="4" key="1">
    <citation type="submission" date="2022-11" db="UniProtKB">
        <authorList>
            <consortium name="WormBaseParasite"/>
        </authorList>
    </citation>
    <scope>IDENTIFICATION</scope>
</reference>